<evidence type="ECO:0000313" key="2">
    <source>
        <dbReference type="Proteomes" id="UP000239388"/>
    </source>
</evidence>
<protein>
    <submittedName>
        <fullName evidence="1">DUF1257 domain-containing protein</fullName>
    </submittedName>
</protein>
<dbReference type="OrthoDB" id="274993at2"/>
<evidence type="ECO:0000313" key="1">
    <source>
        <dbReference type="EMBL" id="PQO28938.1"/>
    </source>
</evidence>
<gene>
    <name evidence="1" type="ORF">C5Y98_24575</name>
</gene>
<reference evidence="1 2" key="1">
    <citation type="submission" date="2018-02" db="EMBL/GenBank/DDBJ databases">
        <title>Comparative genomes isolates from brazilian mangrove.</title>
        <authorList>
            <person name="Araujo J.E."/>
            <person name="Taketani R.G."/>
            <person name="Silva M.C.P."/>
            <person name="Loureco M.V."/>
            <person name="Andreote F.D."/>
        </authorList>
    </citation>
    <scope>NUCLEOTIDE SEQUENCE [LARGE SCALE GENOMIC DNA]</scope>
    <source>
        <strain evidence="1 2">NAP PRIS-MGV</strain>
    </source>
</reference>
<dbReference type="EMBL" id="PUIB01000024">
    <property type="protein sequence ID" value="PQO28938.1"/>
    <property type="molecule type" value="Genomic_DNA"/>
</dbReference>
<dbReference type="Proteomes" id="UP000239388">
    <property type="component" value="Unassembled WGS sequence"/>
</dbReference>
<organism evidence="1 2">
    <name type="scientific">Blastopirellula marina</name>
    <dbReference type="NCBI Taxonomy" id="124"/>
    <lineage>
        <taxon>Bacteria</taxon>
        <taxon>Pseudomonadati</taxon>
        <taxon>Planctomycetota</taxon>
        <taxon>Planctomycetia</taxon>
        <taxon>Pirellulales</taxon>
        <taxon>Pirellulaceae</taxon>
        <taxon>Blastopirellula</taxon>
    </lineage>
</organism>
<accession>A0A2S8F9U6</accession>
<proteinExistence type="predicted"/>
<name>A0A2S8F9U6_9BACT</name>
<sequence length="122" mass="13846">MSHIVSIQTEVRDPVAIRYACDRLRLPKPVFGKTKLFSQSATGWAVQLPDWRYPIVCDVATAKIAFDNYEGRWGDRAHLNRFLQRYATEKAKLEAVKQGHSVIEQTLDDGCVKLTVNVRGTL</sequence>
<dbReference type="RefSeq" id="WP_105358312.1">
    <property type="nucleotide sequence ID" value="NZ_PUIB01000024.1"/>
</dbReference>
<dbReference type="AlphaFoldDB" id="A0A2S8F9U6"/>
<comment type="caution">
    <text evidence="1">The sequence shown here is derived from an EMBL/GenBank/DDBJ whole genome shotgun (WGS) entry which is preliminary data.</text>
</comment>